<keyword evidence="2" id="KW-0238">DNA-binding</keyword>
<dbReference type="STRING" id="311410.LA5095_02301"/>
<dbReference type="InterPro" id="IPR011711">
    <property type="entry name" value="GntR_C"/>
</dbReference>
<dbReference type="PRINTS" id="PR00035">
    <property type="entry name" value="HTHGNTR"/>
</dbReference>
<feature type="domain" description="HTH gntR-type" evidence="4">
    <location>
        <begin position="16"/>
        <end position="86"/>
    </location>
</feature>
<evidence type="ECO:0000256" key="1">
    <source>
        <dbReference type="ARBA" id="ARBA00023015"/>
    </source>
</evidence>
<proteinExistence type="predicted"/>
<dbReference type="InterPro" id="IPR008920">
    <property type="entry name" value="TF_FadR/GntR_C"/>
</dbReference>
<keyword evidence="3" id="KW-0804">Transcription</keyword>
<dbReference type="PROSITE" id="PS50949">
    <property type="entry name" value="HTH_GNTR"/>
    <property type="match status" value="1"/>
</dbReference>
<evidence type="ECO:0000256" key="3">
    <source>
        <dbReference type="ARBA" id="ARBA00023163"/>
    </source>
</evidence>
<dbReference type="SUPFAM" id="SSF48008">
    <property type="entry name" value="GntR ligand-binding domain-like"/>
    <property type="match status" value="1"/>
</dbReference>
<evidence type="ECO:0000259" key="4">
    <source>
        <dbReference type="PROSITE" id="PS50949"/>
    </source>
</evidence>
<evidence type="ECO:0000313" key="6">
    <source>
        <dbReference type="Proteomes" id="UP000049983"/>
    </source>
</evidence>
<dbReference type="PANTHER" id="PTHR43537">
    <property type="entry name" value="TRANSCRIPTIONAL REGULATOR, GNTR FAMILY"/>
    <property type="match status" value="1"/>
</dbReference>
<dbReference type="GeneID" id="97668587"/>
<dbReference type="Proteomes" id="UP000049983">
    <property type="component" value="Unassembled WGS sequence"/>
</dbReference>
<dbReference type="PANTHER" id="PTHR43537:SF5">
    <property type="entry name" value="UXU OPERON TRANSCRIPTIONAL REGULATOR"/>
    <property type="match status" value="1"/>
</dbReference>
<dbReference type="AlphaFoldDB" id="A0A0M7A9C2"/>
<dbReference type="OrthoDB" id="9028214at2"/>
<dbReference type="Gene3D" id="1.20.120.530">
    <property type="entry name" value="GntR ligand-binding domain-like"/>
    <property type="match status" value="1"/>
</dbReference>
<dbReference type="SUPFAM" id="SSF46785">
    <property type="entry name" value="Winged helix' DNA-binding domain"/>
    <property type="match status" value="1"/>
</dbReference>
<dbReference type="Gene3D" id="1.10.10.10">
    <property type="entry name" value="Winged helix-like DNA-binding domain superfamily/Winged helix DNA-binding domain"/>
    <property type="match status" value="1"/>
</dbReference>
<keyword evidence="6" id="KW-1185">Reference proteome</keyword>
<gene>
    <name evidence="5" type="primary">lldR_2</name>
    <name evidence="5" type="ORF">LA5096_01158</name>
</gene>
<dbReference type="InterPro" id="IPR036388">
    <property type="entry name" value="WH-like_DNA-bd_sf"/>
</dbReference>
<dbReference type="Pfam" id="PF07729">
    <property type="entry name" value="FCD"/>
    <property type="match status" value="1"/>
</dbReference>
<reference evidence="6" key="1">
    <citation type="submission" date="2015-07" db="EMBL/GenBank/DDBJ databases">
        <authorList>
            <person name="Rodrigo-Torres Lidia"/>
            <person name="Arahal R.David."/>
        </authorList>
    </citation>
    <scope>NUCLEOTIDE SEQUENCE [LARGE SCALE GENOMIC DNA]</scope>
    <source>
        <strain evidence="6">CECT 5096</strain>
    </source>
</reference>
<keyword evidence="1" id="KW-0805">Transcription regulation</keyword>
<organism evidence="5 6">
    <name type="scientific">Roseibium album</name>
    <dbReference type="NCBI Taxonomy" id="311410"/>
    <lineage>
        <taxon>Bacteria</taxon>
        <taxon>Pseudomonadati</taxon>
        <taxon>Pseudomonadota</taxon>
        <taxon>Alphaproteobacteria</taxon>
        <taxon>Hyphomicrobiales</taxon>
        <taxon>Stappiaceae</taxon>
        <taxon>Roseibium</taxon>
    </lineage>
</organism>
<accession>A0A0M7A9C2</accession>
<dbReference type="RefSeq" id="WP_055115014.1">
    <property type="nucleotide sequence ID" value="NZ_CXWA01000002.1"/>
</dbReference>
<dbReference type="Pfam" id="PF00392">
    <property type="entry name" value="GntR"/>
    <property type="match status" value="1"/>
</dbReference>
<dbReference type="CDD" id="cd07377">
    <property type="entry name" value="WHTH_GntR"/>
    <property type="match status" value="1"/>
</dbReference>
<dbReference type="InterPro" id="IPR036390">
    <property type="entry name" value="WH_DNA-bd_sf"/>
</dbReference>
<dbReference type="SMART" id="SM00895">
    <property type="entry name" value="FCD"/>
    <property type="match status" value="1"/>
</dbReference>
<evidence type="ECO:0000313" key="5">
    <source>
        <dbReference type="EMBL" id="CTQ66597.1"/>
    </source>
</evidence>
<evidence type="ECO:0000256" key="2">
    <source>
        <dbReference type="ARBA" id="ARBA00023125"/>
    </source>
</evidence>
<dbReference type="InterPro" id="IPR000524">
    <property type="entry name" value="Tscrpt_reg_HTH_GntR"/>
</dbReference>
<protein>
    <submittedName>
        <fullName evidence="5">Putative L-lactate dehydrogenase operon regulatory protein</fullName>
    </submittedName>
</protein>
<dbReference type="SMART" id="SM00345">
    <property type="entry name" value="HTH_GNTR"/>
    <property type="match status" value="1"/>
</dbReference>
<name>A0A0M7A9C2_9HYPH</name>
<dbReference type="GO" id="GO:0003700">
    <property type="term" value="F:DNA-binding transcription factor activity"/>
    <property type="evidence" value="ECO:0007669"/>
    <property type="project" value="InterPro"/>
</dbReference>
<dbReference type="EMBL" id="CXWC01000002">
    <property type="protein sequence ID" value="CTQ66597.1"/>
    <property type="molecule type" value="Genomic_DNA"/>
</dbReference>
<sequence>MKIEDTPLDPKTRKRLRRPDIVAQQIRERIIEAGLRPGDRIPADWLLPESVKVSRGTLREALKVLEFQGLISSRSGPGGGIFVSSVEPGEAIGLLDNLFLFDPPSIADIYTLRKQLEPELAASVAGNLTAETFQALQGCIRLYEDEPETAEEEYAQRLAELDFHEELTRHCNNPILAFTCSFLLSLLRDMTVCRSIYKEPNPALRETGLHYQVRLLRAIKAEDPELCRTIMRGHMLEAEKYMLERAAMRPPGESSPTSSTDSR</sequence>
<dbReference type="GO" id="GO:0003677">
    <property type="term" value="F:DNA binding"/>
    <property type="evidence" value="ECO:0007669"/>
    <property type="project" value="UniProtKB-KW"/>
</dbReference>